<dbReference type="EMBL" id="MCFJ01000016">
    <property type="protein sequence ID" value="ORY58516.1"/>
    <property type="molecule type" value="Genomic_DNA"/>
</dbReference>
<evidence type="ECO:0000313" key="3">
    <source>
        <dbReference type="EMBL" id="ORY58516.1"/>
    </source>
</evidence>
<dbReference type="AlphaFoldDB" id="A0A1Y2DHA7"/>
<dbReference type="RefSeq" id="XP_040711433.1">
    <property type="nucleotide sequence ID" value="XM_040858826.1"/>
</dbReference>
<dbReference type="Proteomes" id="UP000193689">
    <property type="component" value="Unassembled WGS sequence"/>
</dbReference>
<dbReference type="GeneID" id="63775038"/>
<evidence type="ECO:0000256" key="1">
    <source>
        <dbReference type="SAM" id="MobiDB-lite"/>
    </source>
</evidence>
<dbReference type="OrthoDB" id="429813at2759"/>
<accession>A0A1Y2DHA7</accession>
<comment type="caution">
    <text evidence="3">The sequence shown here is derived from an EMBL/GenBank/DDBJ whole genome shotgun (WGS) entry which is preliminary data.</text>
</comment>
<feature type="signal peptide" evidence="2">
    <location>
        <begin position="1"/>
        <end position="19"/>
    </location>
</feature>
<dbReference type="InParanoid" id="A0A1Y2DHA7"/>
<feature type="compositionally biased region" description="Basic and acidic residues" evidence="1">
    <location>
        <begin position="155"/>
        <end position="176"/>
    </location>
</feature>
<reference evidence="3 4" key="1">
    <citation type="submission" date="2016-07" db="EMBL/GenBank/DDBJ databases">
        <title>Pervasive Adenine N6-methylation of Active Genes in Fungi.</title>
        <authorList>
            <consortium name="DOE Joint Genome Institute"/>
            <person name="Mondo S.J."/>
            <person name="Dannebaum R.O."/>
            <person name="Kuo R.C."/>
            <person name="Labutti K."/>
            <person name="Haridas S."/>
            <person name="Kuo A."/>
            <person name="Salamov A."/>
            <person name="Ahrendt S.R."/>
            <person name="Lipzen A."/>
            <person name="Sullivan W."/>
            <person name="Andreopoulos W.B."/>
            <person name="Clum A."/>
            <person name="Lindquist E."/>
            <person name="Daum C."/>
            <person name="Ramamoorthy G.K."/>
            <person name="Gryganskyi A."/>
            <person name="Culley D."/>
            <person name="Magnuson J.K."/>
            <person name="James T.Y."/>
            <person name="O'Malley M.A."/>
            <person name="Stajich J.E."/>
            <person name="Spatafora J.W."/>
            <person name="Visel A."/>
            <person name="Grigoriev I.V."/>
        </authorList>
    </citation>
    <scope>NUCLEOTIDE SEQUENCE [LARGE SCALE GENOMIC DNA]</scope>
    <source>
        <strain evidence="3 4">CBS 129021</strain>
    </source>
</reference>
<feature type="region of interest" description="Disordered" evidence="1">
    <location>
        <begin position="150"/>
        <end position="193"/>
    </location>
</feature>
<protein>
    <submittedName>
        <fullName evidence="3">Uncharacterized protein</fullName>
    </submittedName>
</protein>
<feature type="chain" id="PRO_5012779244" evidence="2">
    <location>
        <begin position="20"/>
        <end position="193"/>
    </location>
</feature>
<keyword evidence="4" id="KW-1185">Reference proteome</keyword>
<organism evidence="3 4">
    <name type="scientific">Pseudomassariella vexata</name>
    <dbReference type="NCBI Taxonomy" id="1141098"/>
    <lineage>
        <taxon>Eukaryota</taxon>
        <taxon>Fungi</taxon>
        <taxon>Dikarya</taxon>
        <taxon>Ascomycota</taxon>
        <taxon>Pezizomycotina</taxon>
        <taxon>Sordariomycetes</taxon>
        <taxon>Xylariomycetidae</taxon>
        <taxon>Amphisphaeriales</taxon>
        <taxon>Pseudomassariaceae</taxon>
        <taxon>Pseudomassariella</taxon>
    </lineage>
</organism>
<evidence type="ECO:0000313" key="4">
    <source>
        <dbReference type="Proteomes" id="UP000193689"/>
    </source>
</evidence>
<sequence length="193" mass="21134">MAINFTRLIKFIYVSSAYACSFLPNGPVEEVYPIVNADQVFEDIFRGRQNKWPGYAWPIGPAIEQPHELYGFQASIPLNNFFSRLLSASGGAVVLQAAAGSASGGNILDETPVDLVANIMLQHDQIGTEGVIHACSRSYIPKDFGFFHRRGPAKSSERPPRKDARDSLHANPKRPDIAYCSVLPDGPSELGFP</sequence>
<name>A0A1Y2DHA7_9PEZI</name>
<keyword evidence="2" id="KW-0732">Signal</keyword>
<gene>
    <name evidence="3" type="ORF">BCR38DRAFT_413368</name>
</gene>
<evidence type="ECO:0000256" key="2">
    <source>
        <dbReference type="SAM" id="SignalP"/>
    </source>
</evidence>
<proteinExistence type="predicted"/>